<evidence type="ECO:0000313" key="4">
    <source>
        <dbReference type="Proteomes" id="UP001595636"/>
    </source>
</evidence>
<protein>
    <submittedName>
        <fullName evidence="3">Penicillin-binding protein activator</fullName>
    </submittedName>
</protein>
<keyword evidence="1" id="KW-0472">Membrane</keyword>
<proteinExistence type="predicted"/>
<dbReference type="Proteomes" id="UP001595636">
    <property type="component" value="Unassembled WGS sequence"/>
</dbReference>
<keyword evidence="4" id="KW-1185">Reference proteome</keyword>
<dbReference type="PANTHER" id="PTHR38038:SF1">
    <property type="entry name" value="PENICILLIN-BINDING PROTEIN ACTIVATOR LPOA"/>
    <property type="match status" value="1"/>
</dbReference>
<organism evidence="3 4">
    <name type="scientific">Vogesella amnigena</name>
    <dbReference type="NCBI Taxonomy" id="1507449"/>
    <lineage>
        <taxon>Bacteria</taxon>
        <taxon>Pseudomonadati</taxon>
        <taxon>Pseudomonadota</taxon>
        <taxon>Betaproteobacteria</taxon>
        <taxon>Neisseriales</taxon>
        <taxon>Chromobacteriaceae</taxon>
        <taxon>Vogesella</taxon>
    </lineage>
</organism>
<evidence type="ECO:0000256" key="1">
    <source>
        <dbReference type="ARBA" id="ARBA00023136"/>
    </source>
</evidence>
<dbReference type="Pfam" id="PF04348">
    <property type="entry name" value="LppC"/>
    <property type="match status" value="2"/>
</dbReference>
<dbReference type="EMBL" id="JBHRYH010000002">
    <property type="protein sequence ID" value="MFC3624619.1"/>
    <property type="molecule type" value="Genomic_DNA"/>
</dbReference>
<sequence>MAASVAIAQPSGYILQQNQQQLQPPPGSKPATTTAVATPAMPQASNRSGKAVHLGLLLPLDSPQLKEAAQVLKAGFDAAAAANLDSNTQISVASLTDDAAIEAGYQQLQSAGASFIVGPMTRQGAARLAQHSKLPALVLNTLEQAPPAGSKVWSLSLAVETEAPPVVRLLQDDGRQQPVLLFNAEPLSQRLRTAFTEAWPARGGKPLREVDVSNPDPEQLNAALSGADAVILALDSKEAAANRALLPASLASYAVSLVNTQQPVPSLQGVRFVDMPWFLMPEHPETRGIARPSGNLTRATERLYALGVDAYRLASALASGKAPAQIKLGGATGDLRLGKGWQVQRDLPSSVVGGTQ</sequence>
<dbReference type="SUPFAM" id="SSF53822">
    <property type="entry name" value="Periplasmic binding protein-like I"/>
    <property type="match status" value="1"/>
</dbReference>
<dbReference type="RefSeq" id="WP_390276019.1">
    <property type="nucleotide sequence ID" value="NZ_JBHRYH010000002.1"/>
</dbReference>
<comment type="caution">
    <text evidence="3">The sequence shown here is derived from an EMBL/GenBank/DDBJ whole genome shotgun (WGS) entry which is preliminary data.</text>
</comment>
<accession>A0ABV7TQE9</accession>
<dbReference type="PANTHER" id="PTHR38038">
    <property type="entry name" value="PENICILLIN-BINDING PROTEIN ACTIVATOR LPOA"/>
    <property type="match status" value="1"/>
</dbReference>
<dbReference type="InterPro" id="IPR007443">
    <property type="entry name" value="LpoA"/>
</dbReference>
<feature type="compositionally biased region" description="Low complexity" evidence="2">
    <location>
        <begin position="30"/>
        <end position="40"/>
    </location>
</feature>
<name>A0ABV7TQE9_9NEIS</name>
<feature type="region of interest" description="Disordered" evidence="2">
    <location>
        <begin position="16"/>
        <end position="46"/>
    </location>
</feature>
<evidence type="ECO:0000256" key="2">
    <source>
        <dbReference type="SAM" id="MobiDB-lite"/>
    </source>
</evidence>
<reference evidence="4" key="1">
    <citation type="journal article" date="2019" name="Int. J. Syst. Evol. Microbiol.">
        <title>The Global Catalogue of Microorganisms (GCM) 10K type strain sequencing project: providing services to taxonomists for standard genome sequencing and annotation.</title>
        <authorList>
            <consortium name="The Broad Institute Genomics Platform"/>
            <consortium name="The Broad Institute Genome Sequencing Center for Infectious Disease"/>
            <person name="Wu L."/>
            <person name="Ma J."/>
        </authorList>
    </citation>
    <scope>NUCLEOTIDE SEQUENCE [LARGE SCALE GENOMIC DNA]</scope>
    <source>
        <strain evidence="4">KCTC 42195</strain>
    </source>
</reference>
<dbReference type="CDD" id="cd06339">
    <property type="entry name" value="PBP1_YraM_LppC_lipoprotein-like"/>
    <property type="match status" value="1"/>
</dbReference>
<dbReference type="Gene3D" id="3.40.50.2300">
    <property type="match status" value="2"/>
</dbReference>
<gene>
    <name evidence="3" type="ORF">ACFOKJ_00470</name>
</gene>
<dbReference type="InterPro" id="IPR028082">
    <property type="entry name" value="Peripla_BP_I"/>
</dbReference>
<evidence type="ECO:0000313" key="3">
    <source>
        <dbReference type="EMBL" id="MFC3624619.1"/>
    </source>
</evidence>